<keyword evidence="3" id="KW-1185">Reference proteome</keyword>
<reference evidence="2" key="2">
    <citation type="journal article" date="2023" name="IMA Fungus">
        <title>Comparative genomic study of the Penicillium genus elucidates a diverse pangenome and 15 lateral gene transfer events.</title>
        <authorList>
            <person name="Petersen C."/>
            <person name="Sorensen T."/>
            <person name="Nielsen M.R."/>
            <person name="Sondergaard T.E."/>
            <person name="Sorensen J.L."/>
            <person name="Fitzpatrick D.A."/>
            <person name="Frisvad J.C."/>
            <person name="Nielsen K.L."/>
        </authorList>
    </citation>
    <scope>NUCLEOTIDE SEQUENCE</scope>
    <source>
        <strain evidence="2">IBT 21472</strain>
    </source>
</reference>
<dbReference type="Proteomes" id="UP001147746">
    <property type="component" value="Unassembled WGS sequence"/>
</dbReference>
<feature type="compositionally biased region" description="Basic and acidic residues" evidence="1">
    <location>
        <begin position="1"/>
        <end position="19"/>
    </location>
</feature>
<sequence>MQVFQREERRDRGDGRRSSSAEQKQIKHKTTTRADEKESKERDNKNENPYLRTAKGCIQGHVQGKIQ</sequence>
<comment type="caution">
    <text evidence="2">The sequence shown here is derived from an EMBL/GenBank/DDBJ whole genome shotgun (WGS) entry which is preliminary data.</text>
</comment>
<name>A0A9W9L7I8_9EURO</name>
<reference evidence="2" key="1">
    <citation type="submission" date="2022-12" db="EMBL/GenBank/DDBJ databases">
        <authorList>
            <person name="Petersen C."/>
        </authorList>
    </citation>
    <scope>NUCLEOTIDE SEQUENCE</scope>
    <source>
        <strain evidence="2">IBT 21472</strain>
    </source>
</reference>
<evidence type="ECO:0000313" key="2">
    <source>
        <dbReference type="EMBL" id="KAJ5315800.1"/>
    </source>
</evidence>
<protein>
    <submittedName>
        <fullName evidence="2">Uncharacterized protein</fullName>
    </submittedName>
</protein>
<proteinExistence type="predicted"/>
<accession>A0A9W9L7I8</accession>
<organism evidence="2 3">
    <name type="scientific">Penicillium atrosanguineum</name>
    <dbReference type="NCBI Taxonomy" id="1132637"/>
    <lineage>
        <taxon>Eukaryota</taxon>
        <taxon>Fungi</taxon>
        <taxon>Dikarya</taxon>
        <taxon>Ascomycota</taxon>
        <taxon>Pezizomycotina</taxon>
        <taxon>Eurotiomycetes</taxon>
        <taxon>Eurotiomycetidae</taxon>
        <taxon>Eurotiales</taxon>
        <taxon>Aspergillaceae</taxon>
        <taxon>Penicillium</taxon>
    </lineage>
</organism>
<dbReference type="AlphaFoldDB" id="A0A9W9L7I8"/>
<feature type="region of interest" description="Disordered" evidence="1">
    <location>
        <begin position="1"/>
        <end position="67"/>
    </location>
</feature>
<dbReference type="EMBL" id="JAPZBO010000005">
    <property type="protein sequence ID" value="KAJ5315800.1"/>
    <property type="molecule type" value="Genomic_DNA"/>
</dbReference>
<evidence type="ECO:0000313" key="3">
    <source>
        <dbReference type="Proteomes" id="UP001147746"/>
    </source>
</evidence>
<feature type="compositionally biased region" description="Basic and acidic residues" evidence="1">
    <location>
        <begin position="32"/>
        <end position="46"/>
    </location>
</feature>
<evidence type="ECO:0000256" key="1">
    <source>
        <dbReference type="SAM" id="MobiDB-lite"/>
    </source>
</evidence>
<gene>
    <name evidence="2" type="ORF">N7476_006107</name>
</gene>